<dbReference type="Gene3D" id="1.25.40.10">
    <property type="entry name" value="Tetratricopeptide repeat domain"/>
    <property type="match status" value="1"/>
</dbReference>
<dbReference type="GO" id="GO:0000462">
    <property type="term" value="P:maturation of SSU-rRNA from tricistronic rRNA transcript (SSU-rRNA, 5.8S rRNA, LSU-rRNA)"/>
    <property type="evidence" value="ECO:0007669"/>
    <property type="project" value="InterPro"/>
</dbReference>
<evidence type="ECO:0000256" key="5">
    <source>
        <dbReference type="ARBA" id="ARBA00023242"/>
    </source>
</evidence>
<dbReference type="InterPro" id="IPR013949">
    <property type="entry name" value="Utp6"/>
</dbReference>
<keyword evidence="4" id="KW-0677">Repeat</keyword>
<sequence>MGEYVQQTLEEMTNEVQQLEHAGLKIVSRRKLFEYKLRRRVKDKQDYLMYVKYETKLLELIWLRRKTKGYNDKKVEIEGAILQRINKLFRLACRNWPQASELWESRIHFVKKVEKNRTQVSSLYTRALQVITNVPSLWLSAAKFELEVISSVESARHILLKGISFNKNSAVLWHEGKVAQTVFKHAMIENPGEVSSMTCLKDILVHNTWLYAV</sequence>
<keyword evidence="3" id="KW-0698">rRNA processing</keyword>
<evidence type="ECO:0000256" key="4">
    <source>
        <dbReference type="ARBA" id="ARBA00022737"/>
    </source>
</evidence>
<organism evidence="7 8">
    <name type="scientific">Bugula neritina</name>
    <name type="common">Brown bryozoan</name>
    <name type="synonym">Sertularia neritina</name>
    <dbReference type="NCBI Taxonomy" id="10212"/>
    <lineage>
        <taxon>Eukaryota</taxon>
        <taxon>Metazoa</taxon>
        <taxon>Spiralia</taxon>
        <taxon>Lophotrochozoa</taxon>
        <taxon>Bryozoa</taxon>
        <taxon>Gymnolaemata</taxon>
        <taxon>Cheilostomatida</taxon>
        <taxon>Flustrina</taxon>
        <taxon>Buguloidea</taxon>
        <taxon>Bugulidae</taxon>
        <taxon>Bugula</taxon>
    </lineage>
</organism>
<keyword evidence="5" id="KW-0539">Nucleus</keyword>
<dbReference type="OrthoDB" id="28112at2759"/>
<dbReference type="InterPro" id="IPR003107">
    <property type="entry name" value="HAT"/>
</dbReference>
<dbReference type="GO" id="GO:0032040">
    <property type="term" value="C:small-subunit processome"/>
    <property type="evidence" value="ECO:0007669"/>
    <property type="project" value="TreeGrafter"/>
</dbReference>
<dbReference type="Proteomes" id="UP000593567">
    <property type="component" value="Unassembled WGS sequence"/>
</dbReference>
<evidence type="ECO:0000313" key="7">
    <source>
        <dbReference type="EMBL" id="KAF6035071.1"/>
    </source>
</evidence>
<gene>
    <name evidence="7" type="ORF">EB796_006610</name>
</gene>
<dbReference type="SUPFAM" id="SSF48452">
    <property type="entry name" value="TPR-like"/>
    <property type="match status" value="1"/>
</dbReference>
<dbReference type="Pfam" id="PF08640">
    <property type="entry name" value="U3_assoc_6"/>
    <property type="match status" value="1"/>
</dbReference>
<keyword evidence="8" id="KW-1185">Reference proteome</keyword>
<evidence type="ECO:0000259" key="6">
    <source>
        <dbReference type="Pfam" id="PF08640"/>
    </source>
</evidence>
<comment type="caution">
    <text evidence="7">The sequence shown here is derived from an EMBL/GenBank/DDBJ whole genome shotgun (WGS) entry which is preliminary data.</text>
</comment>
<dbReference type="GO" id="GO:0030515">
    <property type="term" value="F:snoRNA binding"/>
    <property type="evidence" value="ECO:0007669"/>
    <property type="project" value="InterPro"/>
</dbReference>
<name>A0A7J7KB59_BUGNE</name>
<accession>A0A7J7KB59</accession>
<evidence type="ECO:0000313" key="8">
    <source>
        <dbReference type="Proteomes" id="UP000593567"/>
    </source>
</evidence>
<proteinExistence type="inferred from homology"/>
<dbReference type="PANTHER" id="PTHR23271:SF1">
    <property type="entry name" value="U3 SMALL NUCLEOLAR RNA-ASSOCIATED PROTEIN 6 HOMOLOG"/>
    <property type="match status" value="1"/>
</dbReference>
<evidence type="ECO:0000256" key="3">
    <source>
        <dbReference type="ARBA" id="ARBA00022552"/>
    </source>
</evidence>
<dbReference type="InterPro" id="IPR011990">
    <property type="entry name" value="TPR-like_helical_dom_sf"/>
</dbReference>
<dbReference type="InterPro" id="IPR055347">
    <property type="entry name" value="UTP6_N"/>
</dbReference>
<dbReference type="EMBL" id="VXIV02000942">
    <property type="protein sequence ID" value="KAF6035071.1"/>
    <property type="molecule type" value="Genomic_DNA"/>
</dbReference>
<dbReference type="AlphaFoldDB" id="A0A7J7KB59"/>
<dbReference type="SMART" id="SM00386">
    <property type="entry name" value="HAT"/>
    <property type="match status" value="2"/>
</dbReference>
<evidence type="ECO:0000256" key="1">
    <source>
        <dbReference type="ARBA" id="ARBA00004604"/>
    </source>
</evidence>
<evidence type="ECO:0000256" key="2">
    <source>
        <dbReference type="ARBA" id="ARBA00010734"/>
    </source>
</evidence>
<feature type="domain" description="U3 small nucleolar RNA-associated protein 6 N-terminal" evidence="6">
    <location>
        <begin position="9"/>
        <end position="83"/>
    </location>
</feature>
<reference evidence="7" key="1">
    <citation type="submission" date="2020-06" db="EMBL/GenBank/DDBJ databases">
        <title>Draft genome of Bugula neritina, a colonial animal packing powerful symbionts and potential medicines.</title>
        <authorList>
            <person name="Rayko M."/>
        </authorList>
    </citation>
    <scope>NUCLEOTIDE SEQUENCE [LARGE SCALE GENOMIC DNA]</scope>
    <source>
        <strain evidence="7">Kwan_BN1</strain>
    </source>
</reference>
<comment type="subcellular location">
    <subcellularLocation>
        <location evidence="1">Nucleus</location>
        <location evidence="1">Nucleolus</location>
    </subcellularLocation>
</comment>
<dbReference type="PANTHER" id="PTHR23271">
    <property type="entry name" value="HEPATOCELLULAR CARCINOMA-ASSOCIATED ANTIGEN 66"/>
    <property type="match status" value="1"/>
</dbReference>
<protein>
    <submittedName>
        <fullName evidence="7">UTP6</fullName>
    </submittedName>
</protein>
<dbReference type="GO" id="GO:0034388">
    <property type="term" value="C:Pwp2p-containing subcomplex of 90S preribosome"/>
    <property type="evidence" value="ECO:0007669"/>
    <property type="project" value="TreeGrafter"/>
</dbReference>
<comment type="similarity">
    <text evidence="2">Belongs to the UTP6 family.</text>
</comment>